<keyword evidence="4" id="KW-0488">Methylation</keyword>
<evidence type="ECO:0000256" key="8">
    <source>
        <dbReference type="ARBA" id="ARBA00023289"/>
    </source>
</evidence>
<dbReference type="PANTHER" id="PTHR13809">
    <property type="entry name" value="GUANINE NUCLEOTIDE-BINDING PROTEIN GAMMA SUBUNIT"/>
    <property type="match status" value="1"/>
</dbReference>
<evidence type="ECO:0000256" key="7">
    <source>
        <dbReference type="ARBA" id="ARBA00023288"/>
    </source>
</evidence>
<evidence type="ECO:0000313" key="12">
    <source>
        <dbReference type="Proteomes" id="UP000326759"/>
    </source>
</evidence>
<evidence type="ECO:0000256" key="5">
    <source>
        <dbReference type="ARBA" id="ARBA00023136"/>
    </source>
</evidence>
<evidence type="ECO:0000256" key="1">
    <source>
        <dbReference type="ARBA" id="ARBA00004342"/>
    </source>
</evidence>
<evidence type="ECO:0000256" key="6">
    <source>
        <dbReference type="ARBA" id="ARBA00023224"/>
    </source>
</evidence>
<dbReference type="GO" id="GO:0031681">
    <property type="term" value="F:G-protein beta-subunit binding"/>
    <property type="evidence" value="ECO:0007669"/>
    <property type="project" value="InterPro"/>
</dbReference>
<accession>A0A5N5TJ37</accession>
<keyword evidence="12" id="KW-1185">Reference proteome</keyword>
<dbReference type="PRINTS" id="PR00321">
    <property type="entry name" value="GPROTEING"/>
</dbReference>
<feature type="domain" description="G protein gamma" evidence="10">
    <location>
        <begin position="8"/>
        <end position="73"/>
    </location>
</feature>
<keyword evidence="6 9" id="KW-0807">Transducer</keyword>
<dbReference type="FunFam" id="4.10.260.10:FF:000001">
    <property type="entry name" value="Guanine nucleotide-binding protein subunit gamma"/>
    <property type="match status" value="1"/>
</dbReference>
<evidence type="ECO:0000256" key="2">
    <source>
        <dbReference type="ARBA" id="ARBA00007431"/>
    </source>
</evidence>
<evidence type="ECO:0000256" key="4">
    <source>
        <dbReference type="ARBA" id="ARBA00022481"/>
    </source>
</evidence>
<dbReference type="GO" id="GO:0005834">
    <property type="term" value="C:heterotrimeric G-protein complex"/>
    <property type="evidence" value="ECO:0007669"/>
    <property type="project" value="InterPro"/>
</dbReference>
<reference evidence="11 12" key="1">
    <citation type="journal article" date="2019" name="PLoS Biol.">
        <title>Sex chromosomes control vertical transmission of feminizing Wolbachia symbionts in an isopod.</title>
        <authorList>
            <person name="Becking T."/>
            <person name="Chebbi M.A."/>
            <person name="Giraud I."/>
            <person name="Moumen B."/>
            <person name="Laverre T."/>
            <person name="Caubet Y."/>
            <person name="Peccoud J."/>
            <person name="Gilbert C."/>
            <person name="Cordaux R."/>
        </authorList>
    </citation>
    <scope>NUCLEOTIDE SEQUENCE [LARGE SCALE GENOMIC DNA]</scope>
    <source>
        <strain evidence="11">ANa2</strain>
        <tissue evidence="11">Whole body excluding digestive tract and cuticle</tissue>
    </source>
</reference>
<dbReference type="PROSITE" id="PS50058">
    <property type="entry name" value="G_PROTEIN_GAMMA"/>
    <property type="match status" value="1"/>
</dbReference>
<dbReference type="EMBL" id="SEYY01001132">
    <property type="protein sequence ID" value="KAB7505705.1"/>
    <property type="molecule type" value="Genomic_DNA"/>
</dbReference>
<dbReference type="Pfam" id="PF00631">
    <property type="entry name" value="G-gamma"/>
    <property type="match status" value="1"/>
</dbReference>
<keyword evidence="3 9" id="KW-1003">Cell membrane</keyword>
<evidence type="ECO:0000256" key="9">
    <source>
        <dbReference type="RuleBase" id="RU004973"/>
    </source>
</evidence>
<dbReference type="Proteomes" id="UP000326759">
    <property type="component" value="Unassembled WGS sequence"/>
</dbReference>
<comment type="function">
    <text evidence="9">Guanine nucleotide-binding proteins (G proteins) are involved as a modulator or transducer in various transmembrane signaling systems. The beta and gamma chains are required for the GTPase activity, for replacement of GDP by GTP, and for G protein-effector interaction.</text>
</comment>
<dbReference type="InterPro" id="IPR001770">
    <property type="entry name" value="G-protein_gamma"/>
</dbReference>
<dbReference type="GO" id="GO:0007186">
    <property type="term" value="P:G protein-coupled receptor signaling pathway"/>
    <property type="evidence" value="ECO:0007669"/>
    <property type="project" value="InterPro"/>
</dbReference>
<protein>
    <recommendedName>
        <fullName evidence="9">Guanine nucleotide-binding protein subunit gamma</fullName>
    </recommendedName>
</protein>
<name>A0A5N5TJ37_9CRUS</name>
<sequence>MTSPGERLLTQISAMHAQVNQLRLEADIPRIPVSLACHDLIKYCQEHQQYDILVTGISQADNPFKEGKNCTLL</sequence>
<comment type="similarity">
    <text evidence="2 9">Belongs to the G protein gamma family.</text>
</comment>
<gene>
    <name evidence="11" type="primary">GNG12</name>
    <name evidence="11" type="ORF">Anas_06614</name>
</gene>
<dbReference type="SMART" id="SM00224">
    <property type="entry name" value="GGL"/>
    <property type="match status" value="1"/>
</dbReference>
<comment type="subcellular location">
    <subcellularLocation>
        <location evidence="1 9">Cell membrane</location>
        <topology evidence="1 9">Lipid-anchor</topology>
        <orientation evidence="1 9">Cytoplasmic side</orientation>
    </subcellularLocation>
</comment>
<keyword evidence="8" id="KW-0636">Prenylation</keyword>
<dbReference type="OrthoDB" id="6264244at2759"/>
<dbReference type="AlphaFoldDB" id="A0A5N5TJ37"/>
<organism evidence="11 12">
    <name type="scientific">Armadillidium nasatum</name>
    <dbReference type="NCBI Taxonomy" id="96803"/>
    <lineage>
        <taxon>Eukaryota</taxon>
        <taxon>Metazoa</taxon>
        <taxon>Ecdysozoa</taxon>
        <taxon>Arthropoda</taxon>
        <taxon>Crustacea</taxon>
        <taxon>Multicrustacea</taxon>
        <taxon>Malacostraca</taxon>
        <taxon>Eumalacostraca</taxon>
        <taxon>Peracarida</taxon>
        <taxon>Isopoda</taxon>
        <taxon>Oniscidea</taxon>
        <taxon>Crinocheta</taxon>
        <taxon>Armadillidiidae</taxon>
        <taxon>Armadillidium</taxon>
    </lineage>
</organism>
<dbReference type="InterPro" id="IPR015898">
    <property type="entry name" value="G-protein_gamma-like_dom"/>
</dbReference>
<dbReference type="CDD" id="cd00068">
    <property type="entry name" value="GGL"/>
    <property type="match status" value="1"/>
</dbReference>
<dbReference type="Gene3D" id="4.10.260.10">
    <property type="entry name" value="Transducin (heterotrimeric G protein), gamma chain"/>
    <property type="match status" value="1"/>
</dbReference>
<comment type="subunit">
    <text evidence="9">G proteins are composed of 3 units; alpha, beta and gamma.</text>
</comment>
<evidence type="ECO:0000259" key="10">
    <source>
        <dbReference type="PROSITE" id="PS50058"/>
    </source>
</evidence>
<comment type="caution">
    <text evidence="11">The sequence shown here is derived from an EMBL/GenBank/DDBJ whole genome shotgun (WGS) entry which is preliminary data.</text>
</comment>
<dbReference type="InterPro" id="IPR036284">
    <property type="entry name" value="GGL_sf"/>
</dbReference>
<keyword evidence="7 9" id="KW-0449">Lipoprotein</keyword>
<evidence type="ECO:0000256" key="3">
    <source>
        <dbReference type="ARBA" id="ARBA00022475"/>
    </source>
</evidence>
<dbReference type="SMART" id="SM01224">
    <property type="entry name" value="G_gamma"/>
    <property type="match status" value="1"/>
</dbReference>
<keyword evidence="5 9" id="KW-0472">Membrane</keyword>
<dbReference type="SUPFAM" id="SSF48670">
    <property type="entry name" value="Transducin (heterotrimeric G protein), gamma chain"/>
    <property type="match status" value="1"/>
</dbReference>
<evidence type="ECO:0000313" key="11">
    <source>
        <dbReference type="EMBL" id="KAB7505705.1"/>
    </source>
</evidence>
<proteinExistence type="inferred from homology"/>